<feature type="compositionally biased region" description="Polar residues" evidence="1">
    <location>
        <begin position="34"/>
        <end position="45"/>
    </location>
</feature>
<keyword evidence="2" id="KW-0966">Cell projection</keyword>
<dbReference type="RefSeq" id="WP_408623284.1">
    <property type="nucleotide sequence ID" value="NZ_JBEQCT010000003.1"/>
</dbReference>
<dbReference type="InterPro" id="IPR005186">
    <property type="entry name" value="FlaG"/>
</dbReference>
<keyword evidence="2" id="KW-0969">Cilium</keyword>
<dbReference type="Proteomes" id="UP001629953">
    <property type="component" value="Unassembled WGS sequence"/>
</dbReference>
<dbReference type="PANTHER" id="PTHR37166">
    <property type="entry name" value="PROTEIN FLAG"/>
    <property type="match status" value="1"/>
</dbReference>
<protein>
    <submittedName>
        <fullName evidence="2">Flagellar protein FlaG</fullName>
    </submittedName>
</protein>
<sequence length="129" mass="14209">MSNDIDSVMTSSRPSPAQQRSVEPSKIAKHQDSSARNLQGPSSQAPKEMSAEEVGQVVDAVNQVLQTQSTAVRFKVDKKDGQLVTSIYNTDTHEVIREIPSRELREISARLKEYQSATDQAGLLVDQLV</sequence>
<dbReference type="Gene3D" id="3.30.160.170">
    <property type="entry name" value="FlaG-like"/>
    <property type="match status" value="1"/>
</dbReference>
<evidence type="ECO:0000313" key="3">
    <source>
        <dbReference type="Proteomes" id="UP001629953"/>
    </source>
</evidence>
<proteinExistence type="predicted"/>
<accession>A0ABW9G601</accession>
<evidence type="ECO:0000256" key="1">
    <source>
        <dbReference type="SAM" id="MobiDB-lite"/>
    </source>
</evidence>
<feature type="compositionally biased region" description="Polar residues" evidence="1">
    <location>
        <begin position="1"/>
        <end position="22"/>
    </location>
</feature>
<dbReference type="SUPFAM" id="SSF160214">
    <property type="entry name" value="FlaG-like"/>
    <property type="match status" value="1"/>
</dbReference>
<evidence type="ECO:0000313" key="2">
    <source>
        <dbReference type="EMBL" id="MFM2485070.1"/>
    </source>
</evidence>
<dbReference type="PANTHER" id="PTHR37166:SF1">
    <property type="entry name" value="PROTEIN FLAG"/>
    <property type="match status" value="1"/>
</dbReference>
<keyword evidence="3" id="KW-1185">Reference proteome</keyword>
<dbReference type="Pfam" id="PF03646">
    <property type="entry name" value="FlaG"/>
    <property type="match status" value="1"/>
</dbReference>
<gene>
    <name evidence="2" type="ORF">ABUE30_08330</name>
</gene>
<dbReference type="EMBL" id="JBEQCT010000003">
    <property type="protein sequence ID" value="MFM2485070.1"/>
    <property type="molecule type" value="Genomic_DNA"/>
</dbReference>
<feature type="region of interest" description="Disordered" evidence="1">
    <location>
        <begin position="1"/>
        <end position="53"/>
    </location>
</feature>
<dbReference type="InterPro" id="IPR035924">
    <property type="entry name" value="FlaG-like_sf"/>
</dbReference>
<name>A0ABW9G601_9GAMM</name>
<reference evidence="2 3" key="1">
    <citation type="journal article" date="2013" name="Int. J. Syst. Evol. Microbiol.">
        <title>Celerinatantimonas yamalensis sp. nov., a cold-adapted diazotrophic bacterium from a cold permafrost brine.</title>
        <authorList>
            <person name="Shcherbakova V."/>
            <person name="Chuvilskaya N."/>
            <person name="Rivkina E."/>
            <person name="Demidov N."/>
            <person name="Uchaeva V."/>
            <person name="Suetin S."/>
            <person name="Suzina N."/>
            <person name="Gilichinsky D."/>
        </authorList>
    </citation>
    <scope>NUCLEOTIDE SEQUENCE [LARGE SCALE GENOMIC DNA]</scope>
    <source>
        <strain evidence="2 3">C7</strain>
    </source>
</reference>
<keyword evidence="2" id="KW-0282">Flagellum</keyword>
<comment type="caution">
    <text evidence="2">The sequence shown here is derived from an EMBL/GenBank/DDBJ whole genome shotgun (WGS) entry which is preliminary data.</text>
</comment>
<organism evidence="2 3">
    <name type="scientific">Celerinatantimonas yamalensis</name>
    <dbReference type="NCBI Taxonomy" id="559956"/>
    <lineage>
        <taxon>Bacteria</taxon>
        <taxon>Pseudomonadati</taxon>
        <taxon>Pseudomonadota</taxon>
        <taxon>Gammaproteobacteria</taxon>
        <taxon>Celerinatantimonadaceae</taxon>
        <taxon>Celerinatantimonas</taxon>
    </lineage>
</organism>